<comment type="caution">
    <text evidence="1">The sequence shown here is derived from an EMBL/GenBank/DDBJ whole genome shotgun (WGS) entry which is preliminary data.</text>
</comment>
<dbReference type="AlphaFoldDB" id="A0A558C4H9"/>
<evidence type="ECO:0008006" key="3">
    <source>
        <dbReference type="Google" id="ProtNLM"/>
    </source>
</evidence>
<dbReference type="CDD" id="cd22784">
    <property type="entry name" value="DPBB_MltA_YuiC-like"/>
    <property type="match status" value="1"/>
</dbReference>
<accession>A0A558C4H9</accession>
<dbReference type="EMBL" id="VMRJ01000001">
    <property type="protein sequence ID" value="TVT43607.1"/>
    <property type="molecule type" value="Genomic_DNA"/>
</dbReference>
<dbReference type="OrthoDB" id="5624888at2"/>
<reference evidence="1 2" key="1">
    <citation type="submission" date="2019-07" db="EMBL/GenBank/DDBJ databases">
        <title>Hymenobacter sp. straun FUR1 Genome sequencing and assembly.</title>
        <authorList>
            <person name="Chhetri G."/>
        </authorList>
    </citation>
    <scope>NUCLEOTIDE SEQUENCE [LARGE SCALE GENOMIC DNA]</scope>
    <source>
        <strain evidence="1 2">Fur1</strain>
    </source>
</reference>
<dbReference type="RefSeq" id="WP_144845269.1">
    <property type="nucleotide sequence ID" value="NZ_VMRJ01000001.1"/>
</dbReference>
<evidence type="ECO:0000313" key="2">
    <source>
        <dbReference type="Proteomes" id="UP000317624"/>
    </source>
</evidence>
<name>A0A558C4H9_9BACT</name>
<keyword evidence="2" id="KW-1185">Reference proteome</keyword>
<organism evidence="1 2">
    <name type="scientific">Hymenobacter setariae</name>
    <dbReference type="NCBI Taxonomy" id="2594794"/>
    <lineage>
        <taxon>Bacteria</taxon>
        <taxon>Pseudomonadati</taxon>
        <taxon>Bacteroidota</taxon>
        <taxon>Cytophagia</taxon>
        <taxon>Cytophagales</taxon>
        <taxon>Hymenobacteraceae</taxon>
        <taxon>Hymenobacter</taxon>
    </lineage>
</organism>
<gene>
    <name evidence="1" type="ORF">FNT36_05850</name>
</gene>
<proteinExistence type="predicted"/>
<dbReference type="Proteomes" id="UP000317624">
    <property type="component" value="Unassembled WGS sequence"/>
</dbReference>
<protein>
    <recommendedName>
        <fullName evidence="3">3D domain-containing protein</fullName>
    </recommendedName>
</protein>
<evidence type="ECO:0000313" key="1">
    <source>
        <dbReference type="EMBL" id="TVT43607.1"/>
    </source>
</evidence>
<sequence length="120" mass="13275">MKAPAALPKTYTVTATAYEAVPGQTDADPFVTADNSRIPKGYGSHTRWLALSRDLLRPWGGPFTYGDTVRVHGISPTLDGVYVVHDTMNRRHHRCLDVLVHPREHVDLFKAGAKLQLATL</sequence>